<organism evidence="2 3">
    <name type="scientific">Burkholderia theae</name>
    <dbReference type="NCBI Taxonomy" id="3143496"/>
    <lineage>
        <taxon>Bacteria</taxon>
        <taxon>Pseudomonadati</taxon>
        <taxon>Pseudomonadota</taxon>
        <taxon>Betaproteobacteria</taxon>
        <taxon>Burkholderiales</taxon>
        <taxon>Burkholderiaceae</taxon>
        <taxon>Burkholderia</taxon>
    </lineage>
</organism>
<proteinExistence type="predicted"/>
<accession>A0ABU9WBG1</accession>
<dbReference type="Proteomes" id="UP001466933">
    <property type="component" value="Unassembled WGS sequence"/>
</dbReference>
<reference evidence="2 3" key="1">
    <citation type="submission" date="2024-05" db="EMBL/GenBank/DDBJ databases">
        <title>Burkholderia sp. Nov. a novel bacteria isolated from rhizosphere soil of Camellia sinensis.</title>
        <authorList>
            <person name="Dong Y."/>
        </authorList>
    </citation>
    <scope>NUCLEOTIDE SEQUENCE [LARGE SCALE GENOMIC DNA]</scope>
    <source>
        <strain evidence="2 3">GS2Y</strain>
    </source>
</reference>
<dbReference type="GO" id="GO:0016787">
    <property type="term" value="F:hydrolase activity"/>
    <property type="evidence" value="ECO:0007669"/>
    <property type="project" value="UniProtKB-KW"/>
</dbReference>
<feature type="domain" description="Thioesterase TesA-like" evidence="1">
    <location>
        <begin position="19"/>
        <end position="260"/>
    </location>
</feature>
<dbReference type="SUPFAM" id="SSF53474">
    <property type="entry name" value="alpha/beta-Hydrolases"/>
    <property type="match status" value="1"/>
</dbReference>
<keyword evidence="2" id="KW-0378">Hydrolase</keyword>
<dbReference type="Pfam" id="PF00975">
    <property type="entry name" value="Thioesterase"/>
    <property type="match status" value="1"/>
</dbReference>
<keyword evidence="3" id="KW-1185">Reference proteome</keyword>
<evidence type="ECO:0000313" key="3">
    <source>
        <dbReference type="Proteomes" id="UP001466933"/>
    </source>
</evidence>
<dbReference type="Gene3D" id="3.40.50.1820">
    <property type="entry name" value="alpha/beta hydrolase"/>
    <property type="match status" value="1"/>
</dbReference>
<dbReference type="SMART" id="SM00824">
    <property type="entry name" value="PKS_TE"/>
    <property type="match status" value="1"/>
</dbReference>
<protein>
    <submittedName>
        <fullName evidence="2">Alpha/beta fold hydrolase</fullName>
    </submittedName>
</protein>
<name>A0ABU9WBG1_9BURK</name>
<dbReference type="InterPro" id="IPR029058">
    <property type="entry name" value="AB_hydrolase_fold"/>
</dbReference>
<dbReference type="InterPro" id="IPR001031">
    <property type="entry name" value="Thioesterase"/>
</dbReference>
<evidence type="ECO:0000259" key="1">
    <source>
        <dbReference type="SMART" id="SM00824"/>
    </source>
</evidence>
<evidence type="ECO:0000313" key="2">
    <source>
        <dbReference type="EMBL" id="MEN2469385.1"/>
    </source>
</evidence>
<dbReference type="RefSeq" id="WP_343491137.1">
    <property type="nucleotide sequence ID" value="NZ_JBCPYA010000001.1"/>
</dbReference>
<gene>
    <name evidence="2" type="ORF">VOI36_05715</name>
</gene>
<sequence>MTTDQLVTLNRSCRQTVIYTFHAISGGVTAYSTLAGTIEDVASVKGIVSPGRVSCGRALDNIKDMAATAAAIIADDSRGKPYALLGWCMGGLIAYEAAILTQDSVRRPAFVALIDTNLVLQPEPSRAKELERIYWTSLGQILAGQAWKNTNLTETLSFSTDSERFDYIFSLSKSRSSPPDLESMKRLVDVFEAHWRSTQRYKPTSPSVEFTFFSAADSPYPRAAQTWSELCGDLATIERLSGNHFSVLERPHLDELSVWIRRSIQ</sequence>
<dbReference type="EMBL" id="JBCPYA010000001">
    <property type="protein sequence ID" value="MEN2469385.1"/>
    <property type="molecule type" value="Genomic_DNA"/>
</dbReference>
<comment type="caution">
    <text evidence="2">The sequence shown here is derived from an EMBL/GenBank/DDBJ whole genome shotgun (WGS) entry which is preliminary data.</text>
</comment>
<dbReference type="InterPro" id="IPR020802">
    <property type="entry name" value="TesA-like"/>
</dbReference>